<reference evidence="6" key="1">
    <citation type="submission" date="2021-02" db="EMBL/GenBank/DDBJ databases">
        <authorList>
            <person name="Nowell W R."/>
        </authorList>
    </citation>
    <scope>NUCLEOTIDE SEQUENCE</scope>
</reference>
<evidence type="ECO:0000256" key="3">
    <source>
        <dbReference type="SAM" id="MobiDB-lite"/>
    </source>
</evidence>
<dbReference type="InterPro" id="IPR000159">
    <property type="entry name" value="RA_dom"/>
</dbReference>
<accession>A0A814B9D6</accession>
<comment type="caution">
    <text evidence="6">The sequence shown here is derived from an EMBL/GenBank/DDBJ whole genome shotgun (WGS) entry which is preliminary data.</text>
</comment>
<protein>
    <submittedName>
        <fullName evidence="6">Uncharacterized protein</fullName>
    </submittedName>
</protein>
<dbReference type="PROSITE" id="PS50200">
    <property type="entry name" value="RA"/>
    <property type="match status" value="1"/>
</dbReference>
<dbReference type="GO" id="GO:0005085">
    <property type="term" value="F:guanyl-nucleotide exchange factor activity"/>
    <property type="evidence" value="ECO:0007669"/>
    <property type="project" value="UniProtKB-KW"/>
</dbReference>
<dbReference type="Gene3D" id="1.10.840.10">
    <property type="entry name" value="Ras guanine-nucleotide exchange factors catalytic domain"/>
    <property type="match status" value="1"/>
</dbReference>
<feature type="domain" description="Ras-GEF" evidence="4">
    <location>
        <begin position="202"/>
        <end position="429"/>
    </location>
</feature>
<evidence type="ECO:0000313" key="6">
    <source>
        <dbReference type="EMBL" id="CAF0924997.1"/>
    </source>
</evidence>
<organism evidence="6 7">
    <name type="scientific">Rotaria sordida</name>
    <dbReference type="NCBI Taxonomy" id="392033"/>
    <lineage>
        <taxon>Eukaryota</taxon>
        <taxon>Metazoa</taxon>
        <taxon>Spiralia</taxon>
        <taxon>Gnathifera</taxon>
        <taxon>Rotifera</taxon>
        <taxon>Eurotatoria</taxon>
        <taxon>Bdelloidea</taxon>
        <taxon>Philodinida</taxon>
        <taxon>Philodinidae</taxon>
        <taxon>Rotaria</taxon>
    </lineage>
</organism>
<feature type="compositionally biased region" description="Basic and acidic residues" evidence="3">
    <location>
        <begin position="810"/>
        <end position="827"/>
    </location>
</feature>
<feature type="domain" description="Ras-associating" evidence="5">
    <location>
        <begin position="84"/>
        <end position="177"/>
    </location>
</feature>
<feature type="region of interest" description="Disordered" evidence="3">
    <location>
        <begin position="624"/>
        <end position="784"/>
    </location>
</feature>
<gene>
    <name evidence="6" type="ORF">SEV965_LOCUS6854</name>
</gene>
<name>A0A814B9D6_9BILA</name>
<evidence type="ECO:0000259" key="5">
    <source>
        <dbReference type="PROSITE" id="PS50200"/>
    </source>
</evidence>
<dbReference type="PANTHER" id="PTHR23113:SF249">
    <property type="entry name" value="RAP GUANINE NUCLEOTIDE EXCHANGE FACTOR 6"/>
    <property type="match status" value="1"/>
</dbReference>
<feature type="compositionally biased region" description="Polar residues" evidence="3">
    <location>
        <begin position="686"/>
        <end position="720"/>
    </location>
</feature>
<proteinExistence type="predicted"/>
<keyword evidence="1 2" id="KW-0344">Guanine-nucleotide releasing factor</keyword>
<dbReference type="SMART" id="SM00314">
    <property type="entry name" value="RA"/>
    <property type="match status" value="1"/>
</dbReference>
<dbReference type="EMBL" id="CAJNOU010000230">
    <property type="protein sequence ID" value="CAF0924997.1"/>
    <property type="molecule type" value="Genomic_DNA"/>
</dbReference>
<dbReference type="GO" id="GO:0016324">
    <property type="term" value="C:apical plasma membrane"/>
    <property type="evidence" value="ECO:0007669"/>
    <property type="project" value="TreeGrafter"/>
</dbReference>
<feature type="compositionally biased region" description="Low complexity" evidence="3">
    <location>
        <begin position="582"/>
        <end position="593"/>
    </location>
</feature>
<feature type="region of interest" description="Disordered" evidence="3">
    <location>
        <begin position="578"/>
        <end position="610"/>
    </location>
</feature>
<dbReference type="InterPro" id="IPR008937">
    <property type="entry name" value="Ras-like_GEF"/>
</dbReference>
<evidence type="ECO:0000259" key="4">
    <source>
        <dbReference type="PROSITE" id="PS50009"/>
    </source>
</evidence>
<dbReference type="GO" id="GO:0007265">
    <property type="term" value="P:Ras protein signal transduction"/>
    <property type="evidence" value="ECO:0007669"/>
    <property type="project" value="TreeGrafter"/>
</dbReference>
<dbReference type="CDD" id="cd00155">
    <property type="entry name" value="RasGEF"/>
    <property type="match status" value="1"/>
</dbReference>
<feature type="compositionally biased region" description="Polar residues" evidence="3">
    <location>
        <begin position="658"/>
        <end position="669"/>
    </location>
</feature>
<feature type="compositionally biased region" description="Low complexity" evidence="3">
    <location>
        <begin position="636"/>
        <end position="648"/>
    </location>
</feature>
<dbReference type="InterPro" id="IPR036964">
    <property type="entry name" value="RASGEF_cat_dom_sf"/>
</dbReference>
<dbReference type="InterPro" id="IPR001895">
    <property type="entry name" value="RASGEF_cat_dom"/>
</dbReference>
<dbReference type="Pfam" id="PF00617">
    <property type="entry name" value="RasGEF"/>
    <property type="match status" value="1"/>
</dbReference>
<dbReference type="CDD" id="cd01785">
    <property type="entry name" value="RA_PDZ-GEF1"/>
    <property type="match status" value="1"/>
</dbReference>
<dbReference type="PROSITE" id="PS50009">
    <property type="entry name" value="RASGEF_CAT"/>
    <property type="match status" value="1"/>
</dbReference>
<feature type="region of interest" description="Disordered" evidence="3">
    <location>
        <begin position="808"/>
        <end position="827"/>
    </location>
</feature>
<dbReference type="PANTHER" id="PTHR23113">
    <property type="entry name" value="GUANINE NUCLEOTIDE EXCHANGE FACTOR"/>
    <property type="match status" value="1"/>
</dbReference>
<sequence>MKHFVFFRFLFSDQQGNVNKFCFSIELDTTDFDNGFDSNMSASSLQINKIINRSTSHPDLSPVSVNNKSILSPPNFPIIDEDHSAFVLKVYRSDQSFKYFPVHKETTAKQVVMLAITEFGIVDPSRESIFYDNICYSLCEVSVENGVIKQKRLPDHIDNLPERLPVNGRYYLKNNHLTETLVPDHLSHELLREARINFLQLDPLEICAQLTLRDFALFKSIQPTEYIDHIFKLKSLYGIPQLEKFLKLPNQEMYWTITEILRENNVIQRSKVIKHFIKIAKSCKDMKNFNSMFAIISGLDHKSVQRLQSTWERVSDKYKKIFEELKSLLDLSRNMSVYRNLLKNEFVVPPIIPMFPVCMKDLTFIHLGNPTQDDGLINFEKLRMIAKEIRHITNMASSPYDISNMFDSPTSHAQVFAGFGHQSMTDSIATIRRHQTGNRASIMANARRIYDEALMVKKVKTYLNNAEIIEDENRLLDLANQCEPVGVGSTPASPTTPFSKLSLVTNDNVFVVASTPANSRVNNQNNDGIRNEKPSIVITNEEINNNNNNNALFRQRTTTPPTTFGAFRSAFFNVSTIKRRPSPSTSSLSSNSSSDRRASSIQLTKFGTQSPDAVNKLLRLSDSNHQVKSRAPQRPSHTSTQSSLITTSLPNSAPPIISSVTTTGLSSLAEQPHHHRHTTKIRDTNKLTSESSSLNFKPPTSTSHSHLMRSHTQLHQTNSDSVKEIGGDSGRGSLNSTDTCVGDGSEKSTSTIGDGFSSVRIRNRPPLPQSNSVTPGTRHDSTQIPKTVHNWFQRSQSDNEVLTANVPDRGNLRRTDSLRNDNRLRRT</sequence>
<evidence type="ECO:0000256" key="2">
    <source>
        <dbReference type="PROSITE-ProRule" id="PRU00168"/>
    </source>
</evidence>
<evidence type="ECO:0000313" key="7">
    <source>
        <dbReference type="Proteomes" id="UP000663889"/>
    </source>
</evidence>
<dbReference type="AlphaFoldDB" id="A0A814B9D6"/>
<dbReference type="Proteomes" id="UP000663889">
    <property type="component" value="Unassembled WGS sequence"/>
</dbReference>
<dbReference type="InterPro" id="IPR023578">
    <property type="entry name" value="Ras_GEF_dom_sf"/>
</dbReference>
<feature type="compositionally biased region" description="Polar residues" evidence="3">
    <location>
        <begin position="601"/>
        <end position="610"/>
    </location>
</feature>
<dbReference type="SUPFAM" id="SSF48366">
    <property type="entry name" value="Ras GEF"/>
    <property type="match status" value="1"/>
</dbReference>
<evidence type="ECO:0000256" key="1">
    <source>
        <dbReference type="ARBA" id="ARBA00022658"/>
    </source>
</evidence>
<dbReference type="SMART" id="SM00147">
    <property type="entry name" value="RasGEF"/>
    <property type="match status" value="1"/>
</dbReference>